<accession>A0A1S2VE54</accession>
<dbReference type="Proteomes" id="UP000181790">
    <property type="component" value="Unassembled WGS sequence"/>
</dbReference>
<organism evidence="2 3">
    <name type="scientific">Arsenicibacter rosenii</name>
    <dbReference type="NCBI Taxonomy" id="1750698"/>
    <lineage>
        <taxon>Bacteria</taxon>
        <taxon>Pseudomonadati</taxon>
        <taxon>Bacteroidota</taxon>
        <taxon>Cytophagia</taxon>
        <taxon>Cytophagales</taxon>
        <taxon>Spirosomataceae</taxon>
        <taxon>Arsenicibacter</taxon>
    </lineage>
</organism>
<reference evidence="2 3" key="1">
    <citation type="submission" date="2016-10" db="EMBL/GenBank/DDBJ databases">
        <title>Arsenicibacter rosenii gen. nov., sp. nov., an efficient arsenic-methylating bacterium isolated from an arsenic-contaminated paddy soil.</title>
        <authorList>
            <person name="Huang K."/>
        </authorList>
    </citation>
    <scope>NUCLEOTIDE SEQUENCE [LARGE SCALE GENOMIC DNA]</scope>
    <source>
        <strain evidence="2 3">SM-1</strain>
    </source>
</reference>
<dbReference type="OrthoDB" id="870034at2"/>
<proteinExistence type="predicted"/>
<keyword evidence="3" id="KW-1185">Reference proteome</keyword>
<evidence type="ECO:0000259" key="1">
    <source>
        <dbReference type="Pfam" id="PF13226"/>
    </source>
</evidence>
<sequence length="318" mass="36129">MSFFKRLFSPKAVAVPKSGKPDNTLGFEQILLFTGLAEKGDFPTLEEAYRTAPWHEQSLIIEGLANQPDAQANLLEAWMGKRPDAHLPFLLMGAILTKEAWDARSSKLAKDVSPEQASAFFDLLKSARAALMEAIERDGNDPQCYSRMLPVLMGLEEEEEVLMAYFRQAKTLVPSHLGAHMAMLNALTPKWGGSHEQMDTFLTTYCDVKTWPLLTGVHLSAMLEKWIQLNFDGQEEAFRTYFDDAQRKQTVLALYKAYTDPENVGLQTYITRNYFALLLIRTGEKELARQEIRKLEGRMTMMPWKLVGIHNYATLSRL</sequence>
<evidence type="ECO:0000313" key="2">
    <source>
        <dbReference type="EMBL" id="OIN56555.1"/>
    </source>
</evidence>
<name>A0A1S2VE54_9BACT</name>
<gene>
    <name evidence="2" type="ORF">BLX24_24100</name>
</gene>
<dbReference type="AlphaFoldDB" id="A0A1S2VE54"/>
<dbReference type="RefSeq" id="WP_071505786.1">
    <property type="nucleotide sequence ID" value="NZ_MORL01000021.1"/>
</dbReference>
<feature type="domain" description="DUF4034" evidence="1">
    <location>
        <begin position="43"/>
        <end position="153"/>
    </location>
</feature>
<comment type="caution">
    <text evidence="2">The sequence shown here is derived from an EMBL/GenBank/DDBJ whole genome shotgun (WGS) entry which is preliminary data.</text>
</comment>
<dbReference type="Pfam" id="PF13226">
    <property type="entry name" value="DUF4034"/>
    <property type="match status" value="1"/>
</dbReference>
<evidence type="ECO:0000313" key="3">
    <source>
        <dbReference type="Proteomes" id="UP000181790"/>
    </source>
</evidence>
<protein>
    <recommendedName>
        <fullName evidence="1">DUF4034 domain-containing protein</fullName>
    </recommendedName>
</protein>
<dbReference type="InterPro" id="IPR025115">
    <property type="entry name" value="DUF4034"/>
</dbReference>
<dbReference type="EMBL" id="MORL01000021">
    <property type="protein sequence ID" value="OIN56555.1"/>
    <property type="molecule type" value="Genomic_DNA"/>
</dbReference>